<name>A0ABT9BMV4_9MICO</name>
<organism evidence="2 3">
    <name type="scientific">Antiquaquibacter soli</name>
    <dbReference type="NCBI Taxonomy" id="3064523"/>
    <lineage>
        <taxon>Bacteria</taxon>
        <taxon>Bacillati</taxon>
        <taxon>Actinomycetota</taxon>
        <taxon>Actinomycetes</taxon>
        <taxon>Micrococcales</taxon>
        <taxon>Microbacteriaceae</taxon>
        <taxon>Antiquaquibacter</taxon>
    </lineage>
</organism>
<dbReference type="Proteomes" id="UP001241072">
    <property type="component" value="Unassembled WGS sequence"/>
</dbReference>
<sequence>MTTPQPDAYDLLRTLAVIETSRSRVAAALARPCSEHEAAPGAYCWGSRLSGVRGVCASRYSHALHAPSAQAAPPRTAAQSAPTRLDFRHPNRHPMTPIRTGAAR</sequence>
<protein>
    <submittedName>
        <fullName evidence="2">Uncharacterized protein</fullName>
    </submittedName>
</protein>
<comment type="caution">
    <text evidence="2">The sequence shown here is derived from an EMBL/GenBank/DDBJ whole genome shotgun (WGS) entry which is preliminary data.</text>
</comment>
<feature type="region of interest" description="Disordered" evidence="1">
    <location>
        <begin position="65"/>
        <end position="104"/>
    </location>
</feature>
<evidence type="ECO:0000256" key="1">
    <source>
        <dbReference type="SAM" id="MobiDB-lite"/>
    </source>
</evidence>
<dbReference type="RefSeq" id="WP_305002182.1">
    <property type="nucleotide sequence ID" value="NZ_JAUQUB010000001.1"/>
</dbReference>
<accession>A0ABT9BMV4</accession>
<dbReference type="EMBL" id="JAUQUB010000001">
    <property type="protein sequence ID" value="MDO7881783.1"/>
    <property type="molecule type" value="Genomic_DNA"/>
</dbReference>
<evidence type="ECO:0000313" key="2">
    <source>
        <dbReference type="EMBL" id="MDO7881783.1"/>
    </source>
</evidence>
<evidence type="ECO:0000313" key="3">
    <source>
        <dbReference type="Proteomes" id="UP001241072"/>
    </source>
</evidence>
<keyword evidence="3" id="KW-1185">Reference proteome</keyword>
<reference evidence="2 3" key="1">
    <citation type="submission" date="2023-07" db="EMBL/GenBank/DDBJ databases">
        <title>Protaetiibacter sp. nov WY-16 isolated from soil.</title>
        <authorList>
            <person name="Liu B."/>
            <person name="Wan Y."/>
        </authorList>
    </citation>
    <scope>NUCLEOTIDE SEQUENCE [LARGE SCALE GENOMIC DNA]</scope>
    <source>
        <strain evidence="2 3">WY-16</strain>
    </source>
</reference>
<proteinExistence type="predicted"/>
<gene>
    <name evidence="2" type="ORF">Q5716_06030</name>
</gene>